<dbReference type="Pfam" id="PF03443">
    <property type="entry name" value="AA9"/>
    <property type="match status" value="1"/>
</dbReference>
<dbReference type="GO" id="GO:0046872">
    <property type="term" value="F:metal ion binding"/>
    <property type="evidence" value="ECO:0007669"/>
    <property type="project" value="UniProtKB-KW"/>
</dbReference>
<keyword evidence="20" id="KW-1185">Reference proteome</keyword>
<comment type="subcellular location">
    <subcellularLocation>
        <location evidence="2">Secreted</location>
    </subcellularLocation>
</comment>
<keyword evidence="5 17" id="KW-0732">Signal</keyword>
<evidence type="ECO:0000256" key="2">
    <source>
        <dbReference type="ARBA" id="ARBA00004613"/>
    </source>
</evidence>
<evidence type="ECO:0000256" key="10">
    <source>
        <dbReference type="ARBA" id="ARBA00023157"/>
    </source>
</evidence>
<evidence type="ECO:0000256" key="9">
    <source>
        <dbReference type="ARBA" id="ARBA00023033"/>
    </source>
</evidence>
<dbReference type="EMBL" id="JAKWBI020000346">
    <property type="protein sequence ID" value="KAJ2896202.1"/>
    <property type="molecule type" value="Genomic_DNA"/>
</dbReference>
<feature type="compositionally biased region" description="Polar residues" evidence="16">
    <location>
        <begin position="341"/>
        <end position="357"/>
    </location>
</feature>
<comment type="cofactor">
    <cofactor evidence="1">
        <name>Cu(2+)</name>
        <dbReference type="ChEBI" id="CHEBI:29036"/>
    </cofactor>
</comment>
<dbReference type="InterPro" id="IPR005103">
    <property type="entry name" value="AA9_LPMO"/>
</dbReference>
<feature type="domain" description="Auxiliary Activity family 9 catalytic" evidence="18">
    <location>
        <begin position="23"/>
        <end position="238"/>
    </location>
</feature>
<proteinExistence type="inferred from homology"/>
<evidence type="ECO:0000313" key="19">
    <source>
        <dbReference type="EMBL" id="KAJ2896202.1"/>
    </source>
</evidence>
<dbReference type="PANTHER" id="PTHR33353">
    <property type="entry name" value="PUTATIVE (AFU_ORTHOLOGUE AFUA_1G12560)-RELATED"/>
    <property type="match status" value="1"/>
</dbReference>
<dbReference type="EC" id="1.14.99.56" evidence="15"/>
<evidence type="ECO:0000259" key="18">
    <source>
        <dbReference type="Pfam" id="PF03443"/>
    </source>
</evidence>
<name>A0AAD5RK02_9PEZI</name>
<accession>A0AAD5RK02</accession>
<dbReference type="Proteomes" id="UP001201980">
    <property type="component" value="Unassembled WGS sequence"/>
</dbReference>
<feature type="signal peptide" evidence="17">
    <location>
        <begin position="1"/>
        <end position="22"/>
    </location>
</feature>
<organism evidence="19 20">
    <name type="scientific">Zalerion maritima</name>
    <dbReference type="NCBI Taxonomy" id="339359"/>
    <lineage>
        <taxon>Eukaryota</taxon>
        <taxon>Fungi</taxon>
        <taxon>Dikarya</taxon>
        <taxon>Ascomycota</taxon>
        <taxon>Pezizomycotina</taxon>
        <taxon>Sordariomycetes</taxon>
        <taxon>Lulworthiomycetidae</taxon>
        <taxon>Lulworthiales</taxon>
        <taxon>Lulworthiaceae</taxon>
        <taxon>Zalerion</taxon>
    </lineage>
</organism>
<feature type="region of interest" description="Disordered" evidence="16">
    <location>
        <begin position="266"/>
        <end position="357"/>
    </location>
</feature>
<feature type="compositionally biased region" description="Low complexity" evidence="16">
    <location>
        <begin position="266"/>
        <end position="340"/>
    </location>
</feature>
<keyword evidence="3" id="KW-0964">Secreted</keyword>
<keyword evidence="12" id="KW-0624">Polysaccharide degradation</keyword>
<evidence type="ECO:0000256" key="3">
    <source>
        <dbReference type="ARBA" id="ARBA00022525"/>
    </source>
</evidence>
<dbReference type="InterPro" id="IPR049892">
    <property type="entry name" value="AA9"/>
</dbReference>
<evidence type="ECO:0000256" key="7">
    <source>
        <dbReference type="ARBA" id="ARBA00023002"/>
    </source>
</evidence>
<feature type="chain" id="PRO_5041943033" description="lytic cellulose monooxygenase (C4-dehydrogenating)" evidence="17">
    <location>
        <begin position="23"/>
        <end position="381"/>
    </location>
</feature>
<evidence type="ECO:0000256" key="15">
    <source>
        <dbReference type="ARBA" id="ARBA00047174"/>
    </source>
</evidence>
<keyword evidence="8" id="KW-0186">Copper</keyword>
<evidence type="ECO:0000313" key="20">
    <source>
        <dbReference type="Proteomes" id="UP001201980"/>
    </source>
</evidence>
<comment type="catalytic activity">
    <reaction evidence="14">
        <text>[(1-&gt;4)-beta-D-glucosyl]n+m + reduced acceptor + O2 = 4-dehydro-beta-D-glucosyl-[(1-&gt;4)-beta-D-glucosyl]n-1 + [(1-&gt;4)-beta-D-glucosyl]m + acceptor + H2O.</text>
        <dbReference type="EC" id="1.14.99.56"/>
    </reaction>
</comment>
<evidence type="ECO:0000256" key="16">
    <source>
        <dbReference type="SAM" id="MobiDB-lite"/>
    </source>
</evidence>
<keyword evidence="4" id="KW-0479">Metal-binding</keyword>
<comment type="similarity">
    <text evidence="13">Belongs to the polysaccharide monooxygenase AA9 family.</text>
</comment>
<sequence length="381" mass="39238">MSPDVATKTLLSFLLGAISVAAHGHVDDIVVDGTFYQGYDVTSYPYMSDPPTVVGWATGATDNGFVAPDAYQDADIICHRDAENAGGFATVEAGSSIMFEWSTWPDSHHGPVIDYLANCGDDCSTVDKTTLEFFKISEAGLVDGTSPPGTWASDTLIDNGNRWVVAIPESIAPGNYVLRHEIIALHSAGDDNGAQNYPQCFNLQVTGSGSDSPSGVLGTELYQSDDAGILVNIYQTLTTYDIPGPTLYTGAAEASQTIMEITATSSATTDGATATNAATTSAAAEATTTSEAETSTSTAAASSSTTGAAVETTLSTSTSTSTSAAAEPTSSSTTASPLETITSSATLSSEPAATSVSEVFTKTNAPCGSKKHRRHARDIQA</sequence>
<evidence type="ECO:0000256" key="17">
    <source>
        <dbReference type="SAM" id="SignalP"/>
    </source>
</evidence>
<evidence type="ECO:0000256" key="6">
    <source>
        <dbReference type="ARBA" id="ARBA00023001"/>
    </source>
</evidence>
<evidence type="ECO:0000256" key="1">
    <source>
        <dbReference type="ARBA" id="ARBA00001973"/>
    </source>
</evidence>
<keyword evidence="7" id="KW-0560">Oxidoreductase</keyword>
<dbReference type="Gene3D" id="2.70.50.70">
    <property type="match status" value="1"/>
</dbReference>
<evidence type="ECO:0000256" key="5">
    <source>
        <dbReference type="ARBA" id="ARBA00022729"/>
    </source>
</evidence>
<dbReference type="PANTHER" id="PTHR33353:SF10">
    <property type="entry name" value="ENDO-BETA-1,4-GLUCANASE D"/>
    <property type="match status" value="1"/>
</dbReference>
<protein>
    <recommendedName>
        <fullName evidence="15">lytic cellulose monooxygenase (C4-dehydrogenating)</fullName>
        <ecNumber evidence="15">1.14.99.56</ecNumber>
    </recommendedName>
</protein>
<dbReference type="AlphaFoldDB" id="A0AAD5RK02"/>
<keyword evidence="11" id="KW-0119">Carbohydrate metabolism</keyword>
<dbReference type="CDD" id="cd21175">
    <property type="entry name" value="LPMO_AA9"/>
    <property type="match status" value="1"/>
</dbReference>
<gene>
    <name evidence="19" type="ORF">MKZ38_005770</name>
</gene>
<keyword evidence="6" id="KW-0136">Cellulose degradation</keyword>
<keyword evidence="9" id="KW-0503">Monooxygenase</keyword>
<reference evidence="19" key="1">
    <citation type="submission" date="2022-07" db="EMBL/GenBank/DDBJ databases">
        <title>Draft genome sequence of Zalerion maritima ATCC 34329, a (micro)plastics degrading marine fungus.</title>
        <authorList>
            <person name="Paco A."/>
            <person name="Goncalves M.F.M."/>
            <person name="Rocha-Santos T.A.P."/>
            <person name="Alves A."/>
        </authorList>
    </citation>
    <scope>NUCLEOTIDE SEQUENCE</scope>
    <source>
        <strain evidence="19">ATCC 34329</strain>
    </source>
</reference>
<comment type="caution">
    <text evidence="19">The sequence shown here is derived from an EMBL/GenBank/DDBJ whole genome shotgun (WGS) entry which is preliminary data.</text>
</comment>
<evidence type="ECO:0000256" key="4">
    <source>
        <dbReference type="ARBA" id="ARBA00022723"/>
    </source>
</evidence>
<evidence type="ECO:0000256" key="14">
    <source>
        <dbReference type="ARBA" id="ARBA00045077"/>
    </source>
</evidence>
<dbReference type="GO" id="GO:0004497">
    <property type="term" value="F:monooxygenase activity"/>
    <property type="evidence" value="ECO:0007669"/>
    <property type="project" value="UniProtKB-KW"/>
</dbReference>
<dbReference type="GO" id="GO:0005576">
    <property type="term" value="C:extracellular region"/>
    <property type="evidence" value="ECO:0007669"/>
    <property type="project" value="UniProtKB-SubCell"/>
</dbReference>
<evidence type="ECO:0000256" key="12">
    <source>
        <dbReference type="ARBA" id="ARBA00023326"/>
    </source>
</evidence>
<evidence type="ECO:0000256" key="8">
    <source>
        <dbReference type="ARBA" id="ARBA00023008"/>
    </source>
</evidence>
<keyword evidence="10" id="KW-1015">Disulfide bond</keyword>
<evidence type="ECO:0000256" key="13">
    <source>
        <dbReference type="ARBA" id="ARBA00044502"/>
    </source>
</evidence>
<evidence type="ECO:0000256" key="11">
    <source>
        <dbReference type="ARBA" id="ARBA00023277"/>
    </source>
</evidence>
<dbReference type="GO" id="GO:0030245">
    <property type="term" value="P:cellulose catabolic process"/>
    <property type="evidence" value="ECO:0007669"/>
    <property type="project" value="UniProtKB-KW"/>
</dbReference>